<organism evidence="1 2">
    <name type="scientific">Gymnopilus junonius</name>
    <name type="common">Spectacular rustgill mushroom</name>
    <name type="synonym">Gymnopilus spectabilis subsp. junonius</name>
    <dbReference type="NCBI Taxonomy" id="109634"/>
    <lineage>
        <taxon>Eukaryota</taxon>
        <taxon>Fungi</taxon>
        <taxon>Dikarya</taxon>
        <taxon>Basidiomycota</taxon>
        <taxon>Agaricomycotina</taxon>
        <taxon>Agaricomycetes</taxon>
        <taxon>Agaricomycetidae</taxon>
        <taxon>Agaricales</taxon>
        <taxon>Agaricineae</taxon>
        <taxon>Hymenogastraceae</taxon>
        <taxon>Gymnopilus</taxon>
    </lineage>
</organism>
<accession>A0A9P5TI39</accession>
<protein>
    <submittedName>
        <fullName evidence="1">Uncharacterized protein</fullName>
    </submittedName>
</protein>
<evidence type="ECO:0000313" key="2">
    <source>
        <dbReference type="Proteomes" id="UP000724874"/>
    </source>
</evidence>
<dbReference type="EMBL" id="JADNYJ010000141">
    <property type="protein sequence ID" value="KAF8880351.1"/>
    <property type="molecule type" value="Genomic_DNA"/>
</dbReference>
<dbReference type="AlphaFoldDB" id="A0A9P5TI39"/>
<keyword evidence="2" id="KW-1185">Reference proteome</keyword>
<comment type="caution">
    <text evidence="1">The sequence shown here is derived from an EMBL/GenBank/DDBJ whole genome shotgun (WGS) entry which is preliminary data.</text>
</comment>
<sequence>MFAMLALELKNSLGLSGDALSQAIVDYCKLVSRDQYKSFRKYCNFPSVLIGITANRFEISIAVCVGPVYVTKLLTLDLSMDFHASDNIICLARVFKVLRRHRLELEKYYQSVKTSPPPKLSCLFPNPTPIDLSKPTPKLSYRKFLPRAGQPTSHILDLGNTPPPLRCTLHPR</sequence>
<proteinExistence type="predicted"/>
<dbReference type="Proteomes" id="UP000724874">
    <property type="component" value="Unassembled WGS sequence"/>
</dbReference>
<evidence type="ECO:0000313" key="1">
    <source>
        <dbReference type="EMBL" id="KAF8880351.1"/>
    </source>
</evidence>
<dbReference type="OrthoDB" id="3250441at2759"/>
<gene>
    <name evidence="1" type="ORF">CPB84DRAFT_1874841</name>
</gene>
<reference evidence="1" key="1">
    <citation type="submission" date="2020-11" db="EMBL/GenBank/DDBJ databases">
        <authorList>
            <consortium name="DOE Joint Genome Institute"/>
            <person name="Ahrendt S."/>
            <person name="Riley R."/>
            <person name="Andreopoulos W."/>
            <person name="LaButti K."/>
            <person name="Pangilinan J."/>
            <person name="Ruiz-duenas F.J."/>
            <person name="Barrasa J.M."/>
            <person name="Sanchez-Garcia M."/>
            <person name="Camarero S."/>
            <person name="Miyauchi S."/>
            <person name="Serrano A."/>
            <person name="Linde D."/>
            <person name="Babiker R."/>
            <person name="Drula E."/>
            <person name="Ayuso-Fernandez I."/>
            <person name="Pacheco R."/>
            <person name="Padilla G."/>
            <person name="Ferreira P."/>
            <person name="Barriuso J."/>
            <person name="Kellner H."/>
            <person name="Castanera R."/>
            <person name="Alfaro M."/>
            <person name="Ramirez L."/>
            <person name="Pisabarro A.G."/>
            <person name="Kuo A."/>
            <person name="Tritt A."/>
            <person name="Lipzen A."/>
            <person name="He G."/>
            <person name="Yan M."/>
            <person name="Ng V."/>
            <person name="Cullen D."/>
            <person name="Martin F."/>
            <person name="Rosso M.-N."/>
            <person name="Henrissat B."/>
            <person name="Hibbett D."/>
            <person name="Martinez A.T."/>
            <person name="Grigoriev I.V."/>
        </authorList>
    </citation>
    <scope>NUCLEOTIDE SEQUENCE</scope>
    <source>
        <strain evidence="1">AH 44721</strain>
    </source>
</reference>
<name>A0A9P5TI39_GYMJU</name>